<dbReference type="PROSITE" id="PS01159">
    <property type="entry name" value="WW_DOMAIN_1"/>
    <property type="match status" value="1"/>
</dbReference>
<dbReference type="GeneID" id="106807626"/>
<organism evidence="3 4">
    <name type="scientific">Priapulus caudatus</name>
    <name type="common">Priapulid worm</name>
    <dbReference type="NCBI Taxonomy" id="37621"/>
    <lineage>
        <taxon>Eukaryota</taxon>
        <taxon>Metazoa</taxon>
        <taxon>Ecdysozoa</taxon>
        <taxon>Scalidophora</taxon>
        <taxon>Priapulida</taxon>
        <taxon>Priapulimorpha</taxon>
        <taxon>Priapulimorphida</taxon>
        <taxon>Priapulidae</taxon>
        <taxon>Priapulus</taxon>
    </lineage>
</organism>
<evidence type="ECO:0000259" key="2">
    <source>
        <dbReference type="PROSITE" id="PS50020"/>
    </source>
</evidence>
<evidence type="ECO:0000256" key="1">
    <source>
        <dbReference type="SAM" id="MobiDB-lite"/>
    </source>
</evidence>
<evidence type="ECO:0000313" key="3">
    <source>
        <dbReference type="Proteomes" id="UP000695022"/>
    </source>
</evidence>
<reference evidence="4" key="1">
    <citation type="submission" date="2025-08" db="UniProtKB">
        <authorList>
            <consortium name="RefSeq"/>
        </authorList>
    </citation>
    <scope>IDENTIFICATION</scope>
</reference>
<feature type="compositionally biased region" description="Polar residues" evidence="1">
    <location>
        <begin position="135"/>
        <end position="150"/>
    </location>
</feature>
<dbReference type="Pfam" id="PF00397">
    <property type="entry name" value="WW"/>
    <property type="match status" value="1"/>
</dbReference>
<dbReference type="RefSeq" id="XP_014665508.1">
    <property type="nucleotide sequence ID" value="XM_014810022.1"/>
</dbReference>
<keyword evidence="3" id="KW-1185">Reference proteome</keyword>
<protein>
    <submittedName>
        <fullName evidence="4">Centrosomal protein of 164 kDa-like</fullName>
    </submittedName>
</protein>
<feature type="region of interest" description="Disordered" evidence="1">
    <location>
        <begin position="102"/>
        <end position="346"/>
    </location>
</feature>
<feature type="compositionally biased region" description="Polar residues" evidence="1">
    <location>
        <begin position="180"/>
        <end position="189"/>
    </location>
</feature>
<dbReference type="InterPro" id="IPR053233">
    <property type="entry name" value="ABRA-related"/>
</dbReference>
<dbReference type="InterPro" id="IPR036020">
    <property type="entry name" value="WW_dom_sf"/>
</dbReference>
<dbReference type="SMART" id="SM00456">
    <property type="entry name" value="WW"/>
    <property type="match status" value="1"/>
</dbReference>
<accession>A0ABM1DZY7</accession>
<dbReference type="Proteomes" id="UP000695022">
    <property type="component" value="Unplaced"/>
</dbReference>
<gene>
    <name evidence="4" type="primary">LOC106807626</name>
</gene>
<feature type="compositionally biased region" description="Basic residues" evidence="1">
    <location>
        <begin position="110"/>
        <end position="123"/>
    </location>
</feature>
<sequence>MAQFTQGKSIPVILEEAYDDDYDPTQEELEAFAREIGIDPECDPDLMWIAREAIMAPLPPEWKPVQDPSGEIYYFNFVTNDSTWDHPCDQYYREMVANERAKVGDEGKKKGGKKGKKSKKAGSRNKPLPAPSAALSGQINLLSPGNTLNATPVRPATAVGPRSPRTALLSAGIKQRQSESKSITASLTPSAFRKESVEQPSRPKTSRTRADSKGLEFGGGLTVGGPRNFELGGGGLEFGTSKKSFLKSATRRKASSGSSKDADAADGHNILAESLGKTEFAESLDEERPSIDAGSLFRSEDRDIQHVQLKSESDISYKSSESNHMKLGSDLDVRDLSPHNQLDPDP</sequence>
<dbReference type="PANTHER" id="PTHR21715">
    <property type="entry name" value="RH04127P"/>
    <property type="match status" value="1"/>
</dbReference>
<evidence type="ECO:0000313" key="4">
    <source>
        <dbReference type="RefSeq" id="XP_014665508.1"/>
    </source>
</evidence>
<feature type="domain" description="WW" evidence="2">
    <location>
        <begin position="56"/>
        <end position="89"/>
    </location>
</feature>
<feature type="compositionally biased region" description="Basic and acidic residues" evidence="1">
    <location>
        <begin position="298"/>
        <end position="337"/>
    </location>
</feature>
<dbReference type="PANTHER" id="PTHR21715:SF0">
    <property type="entry name" value="RH04127P"/>
    <property type="match status" value="1"/>
</dbReference>
<proteinExistence type="predicted"/>
<dbReference type="InterPro" id="IPR001202">
    <property type="entry name" value="WW_dom"/>
</dbReference>
<dbReference type="Gene3D" id="3.30.1470.10">
    <property type="entry name" value="Photosystem I PsaD, reaction center subunit II"/>
    <property type="match status" value="1"/>
</dbReference>
<dbReference type="CDD" id="cd00201">
    <property type="entry name" value="WW"/>
    <property type="match status" value="1"/>
</dbReference>
<dbReference type="SUPFAM" id="SSF51045">
    <property type="entry name" value="WW domain"/>
    <property type="match status" value="1"/>
</dbReference>
<name>A0ABM1DZY7_PRICU</name>
<dbReference type="PROSITE" id="PS50020">
    <property type="entry name" value="WW_DOMAIN_2"/>
    <property type="match status" value="1"/>
</dbReference>